<comment type="subunit">
    <text evidence="17">Homotetramer.</text>
</comment>
<evidence type="ECO:0000256" key="14">
    <source>
        <dbReference type="ARBA" id="ARBA00025153"/>
    </source>
</evidence>
<feature type="binding site" evidence="17">
    <location>
        <position position="275"/>
    </location>
    <ligand>
        <name>(6S)-NADPHX</name>
        <dbReference type="ChEBI" id="CHEBI:64076"/>
    </ligand>
</feature>
<accession>A0ABV4BDQ0</accession>
<dbReference type="Gene3D" id="3.40.1190.20">
    <property type="match status" value="1"/>
</dbReference>
<feature type="domain" description="YjeF N-terminal" evidence="21">
    <location>
        <begin position="29"/>
        <end position="230"/>
    </location>
</feature>
<comment type="similarity">
    <text evidence="18">Belongs to the NnrE/AIBP family.</text>
</comment>
<comment type="function">
    <text evidence="17">Catalyzes the dehydration of the S-form of NAD(P)HX at the expense of ADP, which is converted to AMP. Together with NAD(P)HX epimerase, which catalyzes the epimerization of the S- and R-forms, the enzyme allows the repair of both epimers of NAD(P)HX, a damaged form of NAD(P)H that is a result of enzymatic or heat-dependent hydration.</text>
</comment>
<comment type="similarity">
    <text evidence="3 19">In the N-terminal section; belongs to the NnrE/AIBP family.</text>
</comment>
<name>A0ABV4BDQ0_9GAMM</name>
<comment type="catalytic activity">
    <reaction evidence="16 17 19">
        <text>(6S)-NADPHX + ADP = AMP + phosphate + NADPH + H(+)</text>
        <dbReference type="Rhea" id="RHEA:32235"/>
        <dbReference type="ChEBI" id="CHEBI:15378"/>
        <dbReference type="ChEBI" id="CHEBI:43474"/>
        <dbReference type="ChEBI" id="CHEBI:57783"/>
        <dbReference type="ChEBI" id="CHEBI:64076"/>
        <dbReference type="ChEBI" id="CHEBI:456215"/>
        <dbReference type="ChEBI" id="CHEBI:456216"/>
        <dbReference type="EC" id="4.2.1.136"/>
    </reaction>
</comment>
<dbReference type="PIRSF" id="PIRSF017184">
    <property type="entry name" value="Nnr"/>
    <property type="match status" value="1"/>
</dbReference>
<feature type="binding site" evidence="18">
    <location>
        <position position="176"/>
    </location>
    <ligand>
        <name>K(+)</name>
        <dbReference type="ChEBI" id="CHEBI:29103"/>
    </ligand>
</feature>
<comment type="catalytic activity">
    <reaction evidence="15 17 19">
        <text>(6S)-NADHX + ADP = AMP + phosphate + NADH + H(+)</text>
        <dbReference type="Rhea" id="RHEA:32223"/>
        <dbReference type="ChEBI" id="CHEBI:15378"/>
        <dbReference type="ChEBI" id="CHEBI:43474"/>
        <dbReference type="ChEBI" id="CHEBI:57945"/>
        <dbReference type="ChEBI" id="CHEBI:64074"/>
        <dbReference type="ChEBI" id="CHEBI:456215"/>
        <dbReference type="ChEBI" id="CHEBI:456216"/>
        <dbReference type="EC" id="4.2.1.136"/>
    </reaction>
</comment>
<feature type="binding site" evidence="17">
    <location>
        <position position="450"/>
    </location>
    <ligand>
        <name>(6S)-NADPHX</name>
        <dbReference type="ChEBI" id="CHEBI:64076"/>
    </ligand>
</feature>
<feature type="binding site" evidence="18">
    <location>
        <position position="78"/>
    </location>
    <ligand>
        <name>K(+)</name>
        <dbReference type="ChEBI" id="CHEBI:29103"/>
    </ligand>
</feature>
<keyword evidence="12 17" id="KW-0456">Lyase</keyword>
<feature type="binding site" evidence="17">
    <location>
        <position position="382"/>
    </location>
    <ligand>
        <name>(6S)-NADPHX</name>
        <dbReference type="ChEBI" id="CHEBI:64076"/>
    </ligand>
</feature>
<dbReference type="InterPro" id="IPR000631">
    <property type="entry name" value="CARKD"/>
</dbReference>
<comment type="catalytic activity">
    <reaction evidence="2 18 19">
        <text>(6R)-NADPHX = (6S)-NADPHX</text>
        <dbReference type="Rhea" id="RHEA:32227"/>
        <dbReference type="ChEBI" id="CHEBI:64076"/>
        <dbReference type="ChEBI" id="CHEBI:64077"/>
        <dbReference type="EC" id="5.1.99.6"/>
    </reaction>
</comment>
<dbReference type="NCBIfam" id="TIGR00196">
    <property type="entry name" value="yjeF_cterm"/>
    <property type="match status" value="1"/>
</dbReference>
<comment type="function">
    <text evidence="18">Catalyzes the epimerization of the S- and R-forms of NAD(P)HX, a damaged form of NAD(P)H that is a result of enzymatic or heat-dependent hydration. This is a prerequisite for the S-specific NAD(P)H-hydrate dehydratase to allow the repair of both epimers of NAD(P)HX.</text>
</comment>
<feature type="binding site" evidence="17">
    <location>
        <position position="336"/>
    </location>
    <ligand>
        <name>(6S)-NADPHX</name>
        <dbReference type="ChEBI" id="CHEBI:64076"/>
    </ligand>
</feature>
<comment type="cofactor">
    <cofactor evidence="17">
        <name>Mg(2+)</name>
        <dbReference type="ChEBI" id="CHEBI:18420"/>
    </cofactor>
</comment>
<comment type="similarity">
    <text evidence="4 19">In the C-terminal section; belongs to the NnrD/CARKD family.</text>
</comment>
<keyword evidence="5 18" id="KW-0479">Metal-binding</keyword>
<dbReference type="CDD" id="cd01171">
    <property type="entry name" value="YXKO-related"/>
    <property type="match status" value="1"/>
</dbReference>
<dbReference type="HAMAP" id="MF_01966">
    <property type="entry name" value="NADHX_epimerase"/>
    <property type="match status" value="1"/>
</dbReference>
<evidence type="ECO:0000256" key="5">
    <source>
        <dbReference type="ARBA" id="ARBA00022723"/>
    </source>
</evidence>
<proteinExistence type="inferred from homology"/>
<dbReference type="EMBL" id="JBDKXB010000010">
    <property type="protein sequence ID" value="MEY6432636.1"/>
    <property type="molecule type" value="Genomic_DNA"/>
</dbReference>
<evidence type="ECO:0000256" key="13">
    <source>
        <dbReference type="ARBA" id="ARBA00023268"/>
    </source>
</evidence>
<dbReference type="NCBIfam" id="TIGR00197">
    <property type="entry name" value="yjeF_nterm"/>
    <property type="match status" value="1"/>
</dbReference>
<keyword evidence="10 17" id="KW-0520">NAD</keyword>
<dbReference type="PANTHER" id="PTHR12592:SF0">
    <property type="entry name" value="ATP-DEPENDENT (S)-NAD(P)H-HYDRATE DEHYDRATASE"/>
    <property type="match status" value="1"/>
</dbReference>
<dbReference type="RefSeq" id="WP_369667021.1">
    <property type="nucleotide sequence ID" value="NZ_JBDKXB010000010.1"/>
</dbReference>
<dbReference type="Pfam" id="PF03853">
    <property type="entry name" value="YjeF_N"/>
    <property type="match status" value="1"/>
</dbReference>
<dbReference type="Pfam" id="PF01256">
    <property type="entry name" value="Carb_kinase"/>
    <property type="match status" value="1"/>
</dbReference>
<protein>
    <recommendedName>
        <fullName evidence="19">Bifunctional NAD(P)H-hydrate repair enzyme</fullName>
    </recommendedName>
    <alternativeName>
        <fullName evidence="19">Nicotinamide nucleotide repair protein</fullName>
    </alternativeName>
    <domain>
        <recommendedName>
            <fullName evidence="19">ADP-dependent (S)-NAD(P)H-hydrate dehydratase</fullName>
            <ecNumber evidence="19">4.2.1.136</ecNumber>
        </recommendedName>
        <alternativeName>
            <fullName evidence="19">ADP-dependent NAD(P)HX dehydratase</fullName>
        </alternativeName>
    </domain>
    <domain>
        <recommendedName>
            <fullName evidence="19">NAD(P)H-hydrate epimerase</fullName>
            <ecNumber evidence="19">5.1.99.6</ecNumber>
        </recommendedName>
    </domain>
</protein>
<dbReference type="SUPFAM" id="SSF64153">
    <property type="entry name" value="YjeF N-terminal domain-like"/>
    <property type="match status" value="1"/>
</dbReference>
<keyword evidence="9 18" id="KW-0630">Potassium</keyword>
<dbReference type="InterPro" id="IPR036652">
    <property type="entry name" value="YjeF_N_dom_sf"/>
</dbReference>
<comment type="similarity">
    <text evidence="17">Belongs to the NnrD/CARKD family.</text>
</comment>
<comment type="function">
    <text evidence="14 19">Bifunctional enzyme that catalyzes the epimerization of the S- and R-forms of NAD(P)HX and the dehydration of the S-form of NAD(P)HX at the expense of ADP, which is converted to AMP. This allows the repair of both epimers of NAD(P)HX, a damaged form of NAD(P)H that is a result of enzymatic or heat-dependent hydration.</text>
</comment>
<comment type="caution">
    <text evidence="18">Lacks conserved residue(s) required for the propagation of feature annotation.</text>
</comment>
<keyword evidence="7 17" id="KW-0067">ATP-binding</keyword>
<evidence type="ECO:0000256" key="19">
    <source>
        <dbReference type="PIRNR" id="PIRNR017184"/>
    </source>
</evidence>
<evidence type="ECO:0000256" key="1">
    <source>
        <dbReference type="ARBA" id="ARBA00000013"/>
    </source>
</evidence>
<feature type="binding site" evidence="17">
    <location>
        <begin position="419"/>
        <end position="423"/>
    </location>
    <ligand>
        <name>AMP</name>
        <dbReference type="ChEBI" id="CHEBI:456215"/>
    </ligand>
</feature>
<evidence type="ECO:0000259" key="21">
    <source>
        <dbReference type="PROSITE" id="PS51385"/>
    </source>
</evidence>
<evidence type="ECO:0000256" key="16">
    <source>
        <dbReference type="ARBA" id="ARBA00049209"/>
    </source>
</evidence>
<dbReference type="InterPro" id="IPR004443">
    <property type="entry name" value="YjeF_N_dom"/>
</dbReference>
<reference evidence="22 23" key="1">
    <citation type="submission" date="2024-05" db="EMBL/GenBank/DDBJ databases">
        <title>Genome Sequence and Characterization of the New Strain Purple Sulfur Bacterium of Genus Thioalkalicoccus.</title>
        <authorList>
            <person name="Bryantseva I.A."/>
            <person name="Kyndt J.A."/>
            <person name="Imhoff J.F."/>
        </authorList>
    </citation>
    <scope>NUCLEOTIDE SEQUENCE [LARGE SCALE GENOMIC DNA]</scope>
    <source>
        <strain evidence="22 23">Um2</strain>
    </source>
</reference>
<dbReference type="PANTHER" id="PTHR12592">
    <property type="entry name" value="ATP-DEPENDENT (S)-NAD(P)H-HYDRATE DEHYDRATASE FAMILY MEMBER"/>
    <property type="match status" value="1"/>
</dbReference>
<feature type="domain" description="YjeF C-terminal" evidence="20">
    <location>
        <begin position="240"/>
        <end position="508"/>
    </location>
</feature>
<keyword evidence="6 17" id="KW-0547">Nucleotide-binding</keyword>
<dbReference type="Gene3D" id="3.40.50.10260">
    <property type="entry name" value="YjeF N-terminal domain"/>
    <property type="match status" value="1"/>
</dbReference>
<feature type="binding site" evidence="18">
    <location>
        <position position="140"/>
    </location>
    <ligand>
        <name>K(+)</name>
        <dbReference type="ChEBI" id="CHEBI:29103"/>
    </ligand>
</feature>
<evidence type="ECO:0000256" key="17">
    <source>
        <dbReference type="HAMAP-Rule" id="MF_01965"/>
    </source>
</evidence>
<comment type="catalytic activity">
    <reaction evidence="1 18 19">
        <text>(6R)-NADHX = (6S)-NADHX</text>
        <dbReference type="Rhea" id="RHEA:32215"/>
        <dbReference type="ChEBI" id="CHEBI:64074"/>
        <dbReference type="ChEBI" id="CHEBI:64075"/>
        <dbReference type="EC" id="5.1.99.6"/>
    </reaction>
</comment>
<evidence type="ECO:0000256" key="8">
    <source>
        <dbReference type="ARBA" id="ARBA00022857"/>
    </source>
</evidence>
<dbReference type="Proteomes" id="UP001564408">
    <property type="component" value="Unassembled WGS sequence"/>
</dbReference>
<evidence type="ECO:0000256" key="6">
    <source>
        <dbReference type="ARBA" id="ARBA00022741"/>
    </source>
</evidence>
<dbReference type="HAMAP" id="MF_01965">
    <property type="entry name" value="NADHX_dehydratase"/>
    <property type="match status" value="1"/>
</dbReference>
<evidence type="ECO:0000256" key="2">
    <source>
        <dbReference type="ARBA" id="ARBA00000909"/>
    </source>
</evidence>
<evidence type="ECO:0000256" key="7">
    <source>
        <dbReference type="ARBA" id="ARBA00022840"/>
    </source>
</evidence>
<keyword evidence="8 17" id="KW-0521">NADP</keyword>
<keyword evidence="23" id="KW-1185">Reference proteome</keyword>
<evidence type="ECO:0000256" key="11">
    <source>
        <dbReference type="ARBA" id="ARBA00023235"/>
    </source>
</evidence>
<evidence type="ECO:0000256" key="18">
    <source>
        <dbReference type="HAMAP-Rule" id="MF_01966"/>
    </source>
</evidence>
<evidence type="ECO:0000256" key="15">
    <source>
        <dbReference type="ARBA" id="ARBA00048238"/>
    </source>
</evidence>
<dbReference type="PROSITE" id="PS51385">
    <property type="entry name" value="YJEF_N"/>
    <property type="match status" value="1"/>
</dbReference>
<sequence length="511" mass="53113">MHPPAGDKTYRALPAVRHLPYALYRADELRALDRAALDESDLTGADLMERAGQAAYRLIRSRWSSARSLTVLCGGGNNAGDGYVVARAAVGHGDQVRVLTLVDPARLRGDALAMAQVYRAAGGAIEPFAGLPQRTDLIVDALLGIGLARDLEGPWLAAVQAVNAHRAPVLALDVPSGLDADTGAMRGDAVRASATISFIGLKVGFFTGEGPERCGRIHFAGLEIPATTLARVLPSARRIDWRRVADRLGPRPRTAHKGTFGHVLIIGGAPGFSGAVRLAGEAALRAGAGLVSIATHPDHARCLNLTRPELMVHAVDTAADLAPLLERATVVAIGPGLGQGAWGRDLWLAVVSLPRPLIVDADALNLLAEAPAARADWVLTPHPGEAARLLGESTVQVQRDRPGAVSRLQRRYLGVVVLKGAGTLIDAGPPRPPAICSDGNPGLASGGTGDALTGIIAALVAQGLDPDEAASVGVCVHARAADVAARDGERGMLAGDLIARLRAVLDGQDRR</sequence>
<evidence type="ECO:0000256" key="12">
    <source>
        <dbReference type="ARBA" id="ARBA00023239"/>
    </source>
</evidence>
<organism evidence="22 23">
    <name type="scientific">Thioalkalicoccus limnaeus</name>
    <dbReference type="NCBI Taxonomy" id="120681"/>
    <lineage>
        <taxon>Bacteria</taxon>
        <taxon>Pseudomonadati</taxon>
        <taxon>Pseudomonadota</taxon>
        <taxon>Gammaproteobacteria</taxon>
        <taxon>Chromatiales</taxon>
        <taxon>Chromatiaceae</taxon>
        <taxon>Thioalkalicoccus</taxon>
    </lineage>
</organism>
<evidence type="ECO:0000256" key="9">
    <source>
        <dbReference type="ARBA" id="ARBA00022958"/>
    </source>
</evidence>
<evidence type="ECO:0000313" key="23">
    <source>
        <dbReference type="Proteomes" id="UP001564408"/>
    </source>
</evidence>
<dbReference type="SUPFAM" id="SSF53613">
    <property type="entry name" value="Ribokinase-like"/>
    <property type="match status" value="1"/>
</dbReference>
<dbReference type="EC" id="5.1.99.6" evidence="19"/>
<dbReference type="PROSITE" id="PS51383">
    <property type="entry name" value="YJEF_C_3"/>
    <property type="match status" value="1"/>
</dbReference>
<dbReference type="InterPro" id="IPR030677">
    <property type="entry name" value="Nnr"/>
</dbReference>
<comment type="cofactor">
    <cofactor evidence="18 19">
        <name>K(+)</name>
        <dbReference type="ChEBI" id="CHEBI:29103"/>
    </cofactor>
    <text evidence="18 19">Binds 1 potassium ion per subunit.</text>
</comment>
<evidence type="ECO:0000259" key="20">
    <source>
        <dbReference type="PROSITE" id="PS51383"/>
    </source>
</evidence>
<dbReference type="InterPro" id="IPR029056">
    <property type="entry name" value="Ribokinase-like"/>
</dbReference>
<evidence type="ECO:0000256" key="10">
    <source>
        <dbReference type="ARBA" id="ARBA00023027"/>
    </source>
</evidence>
<gene>
    <name evidence="17" type="primary">nnrD</name>
    <name evidence="18" type="synonym">nnrE</name>
    <name evidence="22" type="ORF">ABC977_09485</name>
</gene>
<evidence type="ECO:0000313" key="22">
    <source>
        <dbReference type="EMBL" id="MEY6432636.1"/>
    </source>
</evidence>
<keyword evidence="11 18" id="KW-0413">Isomerase</keyword>
<comment type="caution">
    <text evidence="22">The sequence shown here is derived from an EMBL/GenBank/DDBJ whole genome shotgun (WGS) entry which is preliminary data.</text>
</comment>
<dbReference type="EC" id="4.2.1.136" evidence="19"/>
<feature type="binding site" evidence="17">
    <location>
        <position position="449"/>
    </location>
    <ligand>
        <name>AMP</name>
        <dbReference type="ChEBI" id="CHEBI:456215"/>
    </ligand>
</feature>
<evidence type="ECO:0000256" key="3">
    <source>
        <dbReference type="ARBA" id="ARBA00006001"/>
    </source>
</evidence>
<feature type="binding site" evidence="18">
    <location>
        <position position="173"/>
    </location>
    <ligand>
        <name>(6S)-NADPHX</name>
        <dbReference type="ChEBI" id="CHEBI:64076"/>
    </ligand>
</feature>
<feature type="binding site" evidence="18">
    <location>
        <begin position="144"/>
        <end position="150"/>
    </location>
    <ligand>
        <name>(6S)-NADPHX</name>
        <dbReference type="ChEBI" id="CHEBI:64076"/>
    </ligand>
</feature>
<evidence type="ECO:0000256" key="4">
    <source>
        <dbReference type="ARBA" id="ARBA00009524"/>
    </source>
</evidence>
<keyword evidence="13" id="KW-0511">Multifunctional enzyme</keyword>